<reference evidence="1 2" key="1">
    <citation type="submission" date="2019-01" db="EMBL/GenBank/DDBJ databases">
        <title>Sphingomonas mucosissima sp. nov. and Sphingomonas desiccabilis sp. nov., from biological soil crusts in the Colorado Plateau, USA.</title>
        <authorList>
            <person name="Zhu D."/>
        </authorList>
    </citation>
    <scope>NUCLEOTIDE SEQUENCE [LARGE SCALE GENOMIC DNA]</scope>
    <source>
        <strain evidence="1 2">CP1D</strain>
    </source>
</reference>
<evidence type="ECO:0000313" key="2">
    <source>
        <dbReference type="Proteomes" id="UP000292347"/>
    </source>
</evidence>
<protein>
    <submittedName>
        <fullName evidence="1">Uncharacterized protein</fullName>
    </submittedName>
</protein>
<organism evidence="1 2">
    <name type="scientific">Sphingomonas desiccabilis</name>
    <dbReference type="NCBI Taxonomy" id="429134"/>
    <lineage>
        <taxon>Bacteria</taxon>
        <taxon>Pseudomonadati</taxon>
        <taxon>Pseudomonadota</taxon>
        <taxon>Alphaproteobacteria</taxon>
        <taxon>Sphingomonadales</taxon>
        <taxon>Sphingomonadaceae</taxon>
        <taxon>Sphingomonas</taxon>
    </lineage>
</organism>
<gene>
    <name evidence="1" type="ORF">EO081_03145</name>
</gene>
<keyword evidence="2" id="KW-1185">Reference proteome</keyword>
<dbReference type="OrthoDB" id="7400976at2"/>
<evidence type="ECO:0000313" key="1">
    <source>
        <dbReference type="EMBL" id="RXZ34682.1"/>
    </source>
</evidence>
<dbReference type="AlphaFoldDB" id="A0A4Q2J094"/>
<dbReference type="RefSeq" id="WP_129340468.1">
    <property type="nucleotide sequence ID" value="NZ_JACIDD010000005.1"/>
</dbReference>
<dbReference type="EMBL" id="SDPT01000001">
    <property type="protein sequence ID" value="RXZ34682.1"/>
    <property type="molecule type" value="Genomic_DNA"/>
</dbReference>
<proteinExistence type="predicted"/>
<accession>A0A4Q2J094</accession>
<name>A0A4Q2J094_9SPHN</name>
<sequence>MAALTRAPLDQRLLGIWGTAELAREREAEAQTIFAVAGALGWRDRATQRYWALAALQLGDFAVAAQRTDALLRMDGPTPHARLLSALEATPAGRAALADRLVLSPPWASAWIAQAQRGTPALAASRAAVIERAVRASYAAPPAAGGLVRRLFEGGRVADAQRLWGVLEKGQSGTMLANGFGYATTWIKSPFTWALTVNGNVDARIEGTGMEAELIVVSVTATRQTAATHGMALTPGRYALEWNVVAEPDANRPMEATVRCVVENADLTRDAEPKILGTRRRQEFTVPPGCAGQWIAFRVPAAPGSSEHRISQPKLARIS</sequence>
<comment type="caution">
    <text evidence="1">The sequence shown here is derived from an EMBL/GenBank/DDBJ whole genome shotgun (WGS) entry which is preliminary data.</text>
</comment>
<dbReference type="Proteomes" id="UP000292347">
    <property type="component" value="Unassembled WGS sequence"/>
</dbReference>